<name>A0A6J7GIA0_9ZZZZ</name>
<sequence length="95" mass="9958">MRNRSGLLRDPRTWTVVPAAVAVVTFGVGYLVWLLVGLDTGLKCRDTALSCGDGGWRTLIGVLWTVSAVTGAVAAVGLLAMVARSVLGAFAQLRD</sequence>
<organism evidence="2">
    <name type="scientific">freshwater metagenome</name>
    <dbReference type="NCBI Taxonomy" id="449393"/>
    <lineage>
        <taxon>unclassified sequences</taxon>
        <taxon>metagenomes</taxon>
        <taxon>ecological metagenomes</taxon>
    </lineage>
</organism>
<dbReference type="AlphaFoldDB" id="A0A6J7GIA0"/>
<reference evidence="2" key="1">
    <citation type="submission" date="2020-05" db="EMBL/GenBank/DDBJ databases">
        <authorList>
            <person name="Chiriac C."/>
            <person name="Salcher M."/>
            <person name="Ghai R."/>
            <person name="Kavagutti S V."/>
        </authorList>
    </citation>
    <scope>NUCLEOTIDE SEQUENCE</scope>
</reference>
<evidence type="ECO:0000256" key="1">
    <source>
        <dbReference type="SAM" id="Phobius"/>
    </source>
</evidence>
<keyword evidence="1" id="KW-0812">Transmembrane</keyword>
<feature type="transmembrane region" description="Helical" evidence="1">
    <location>
        <begin position="12"/>
        <end position="36"/>
    </location>
</feature>
<accession>A0A6J7GIA0</accession>
<gene>
    <name evidence="2" type="ORF">UFOPK3564_00942</name>
</gene>
<evidence type="ECO:0000313" key="2">
    <source>
        <dbReference type="EMBL" id="CAB4906794.1"/>
    </source>
</evidence>
<keyword evidence="1" id="KW-0472">Membrane</keyword>
<protein>
    <submittedName>
        <fullName evidence="2">Unannotated protein</fullName>
    </submittedName>
</protein>
<dbReference type="EMBL" id="CAFBMK010000038">
    <property type="protein sequence ID" value="CAB4906794.1"/>
    <property type="molecule type" value="Genomic_DNA"/>
</dbReference>
<proteinExistence type="predicted"/>
<keyword evidence="1" id="KW-1133">Transmembrane helix</keyword>
<feature type="transmembrane region" description="Helical" evidence="1">
    <location>
        <begin position="56"/>
        <end position="83"/>
    </location>
</feature>